<evidence type="ECO:0000256" key="1">
    <source>
        <dbReference type="ARBA" id="ARBA00001971"/>
    </source>
</evidence>
<accession>A0ABN8IQY7</accession>
<dbReference type="Proteomes" id="UP000837857">
    <property type="component" value="Chromosome 3"/>
</dbReference>
<keyword evidence="11" id="KW-1185">Reference proteome</keyword>
<dbReference type="InterPro" id="IPR050196">
    <property type="entry name" value="Cytochrome_P450_Monoox"/>
</dbReference>
<dbReference type="PRINTS" id="PR00463">
    <property type="entry name" value="EP450I"/>
</dbReference>
<evidence type="ECO:0000256" key="6">
    <source>
        <dbReference type="ARBA" id="ARBA00023004"/>
    </source>
</evidence>
<keyword evidence="4 8" id="KW-0479">Metal-binding</keyword>
<comment type="similarity">
    <text evidence="2 8">Belongs to the cytochrome P450 family.</text>
</comment>
<evidence type="ECO:0000256" key="4">
    <source>
        <dbReference type="ARBA" id="ARBA00022723"/>
    </source>
</evidence>
<evidence type="ECO:0000256" key="8">
    <source>
        <dbReference type="RuleBase" id="RU000461"/>
    </source>
</evidence>
<protein>
    <recommendedName>
        <fullName evidence="12">Cytochrome P450</fullName>
    </recommendedName>
</protein>
<evidence type="ECO:0000256" key="7">
    <source>
        <dbReference type="ARBA" id="ARBA00023033"/>
    </source>
</evidence>
<dbReference type="PROSITE" id="PS00086">
    <property type="entry name" value="CYTOCHROME_P450"/>
    <property type="match status" value="1"/>
</dbReference>
<dbReference type="PRINTS" id="PR00385">
    <property type="entry name" value="P450"/>
</dbReference>
<evidence type="ECO:0000256" key="2">
    <source>
        <dbReference type="ARBA" id="ARBA00010617"/>
    </source>
</evidence>
<evidence type="ECO:0008006" key="12">
    <source>
        <dbReference type="Google" id="ProtNLM"/>
    </source>
</evidence>
<dbReference type="CDD" id="cd20628">
    <property type="entry name" value="CYP4"/>
    <property type="match status" value="1"/>
</dbReference>
<dbReference type="InterPro" id="IPR001128">
    <property type="entry name" value="Cyt_P450"/>
</dbReference>
<feature type="signal peptide" evidence="9">
    <location>
        <begin position="1"/>
        <end position="24"/>
    </location>
</feature>
<evidence type="ECO:0000313" key="11">
    <source>
        <dbReference type="Proteomes" id="UP000837857"/>
    </source>
</evidence>
<dbReference type="Pfam" id="PF00067">
    <property type="entry name" value="p450"/>
    <property type="match status" value="1"/>
</dbReference>
<dbReference type="SUPFAM" id="SSF48264">
    <property type="entry name" value="Cytochrome P450"/>
    <property type="match status" value="1"/>
</dbReference>
<gene>
    <name evidence="10" type="ORF">IPOD504_LOCUS12555</name>
</gene>
<dbReference type="InterPro" id="IPR017972">
    <property type="entry name" value="Cyt_P450_CS"/>
</dbReference>
<dbReference type="EMBL" id="OW152815">
    <property type="protein sequence ID" value="CAH2063524.1"/>
    <property type="molecule type" value="Genomic_DNA"/>
</dbReference>
<organism evidence="10 11">
    <name type="scientific">Iphiclides podalirius</name>
    <name type="common">scarce swallowtail</name>
    <dbReference type="NCBI Taxonomy" id="110791"/>
    <lineage>
        <taxon>Eukaryota</taxon>
        <taxon>Metazoa</taxon>
        <taxon>Ecdysozoa</taxon>
        <taxon>Arthropoda</taxon>
        <taxon>Hexapoda</taxon>
        <taxon>Insecta</taxon>
        <taxon>Pterygota</taxon>
        <taxon>Neoptera</taxon>
        <taxon>Endopterygota</taxon>
        <taxon>Lepidoptera</taxon>
        <taxon>Glossata</taxon>
        <taxon>Ditrysia</taxon>
        <taxon>Papilionoidea</taxon>
        <taxon>Papilionidae</taxon>
        <taxon>Papilioninae</taxon>
        <taxon>Iphiclides</taxon>
    </lineage>
</organism>
<dbReference type="Gene3D" id="1.10.630.10">
    <property type="entry name" value="Cytochrome P450"/>
    <property type="match status" value="1"/>
</dbReference>
<evidence type="ECO:0000313" key="10">
    <source>
        <dbReference type="EMBL" id="CAH2063524.1"/>
    </source>
</evidence>
<evidence type="ECO:0000256" key="5">
    <source>
        <dbReference type="ARBA" id="ARBA00023002"/>
    </source>
</evidence>
<name>A0ABN8IQY7_9NEOP</name>
<feature type="non-terminal residue" evidence="10">
    <location>
        <position position="495"/>
    </location>
</feature>
<dbReference type="InterPro" id="IPR036396">
    <property type="entry name" value="Cyt_P450_sf"/>
</dbReference>
<feature type="chain" id="PRO_5045907445" description="Cytochrome P450" evidence="9">
    <location>
        <begin position="25"/>
        <end position="495"/>
    </location>
</feature>
<dbReference type="PANTHER" id="PTHR24291">
    <property type="entry name" value="CYTOCHROME P450 FAMILY 4"/>
    <property type="match status" value="1"/>
</dbReference>
<keyword evidence="5 8" id="KW-0560">Oxidoreductase</keyword>
<proteinExistence type="inferred from homology"/>
<keyword evidence="3 8" id="KW-0349">Heme</keyword>
<keyword evidence="6 8" id="KW-0408">Iron</keyword>
<evidence type="ECO:0000256" key="9">
    <source>
        <dbReference type="SAM" id="SignalP"/>
    </source>
</evidence>
<sequence length="495" mass="56755">MILFLVVWLIVLLVLLSWFNLIWEAKTCDVPGPFPWPVIGNGHYLIGKPTEFLNILNQIQETYGKCVRLHLLSSRYVILYHPDLIEGIVAHSEIITKGRSYGFLKAWLGDGLLTSSGSKWRSHRKFLTPAFHFNILQNFLPVFCKNEKILRDVLTKSADGETDLNLFPVIALAALDNVTESIMGISFNAQKDRESKYVRAITKLSSIVAMRMRNPFIGDETVFGLTTYKKEQKRALETVHGHTKKVIEIRREELKKANITSLAGNADFGFKNKHAFLDLLLLSEIDGVKISDEMIREEVDTFMFEGHDTTTSAISFILFCMSRHKEVQDKVYAEQLNIFADDLNRDPTYSELHQMKYLELVIKESLRLFPSVPVIERMVTKDADVAGLRLKRNTSVVIDIFHMQRLPEFYEDPLAFIPERFDSKTRNPFSWLAFSAGPRNCIGQKFAMMEMKVTLSGVIRKFELLPSNKEPELLADLILRSENGVHVKLTPRHLF</sequence>
<dbReference type="PANTHER" id="PTHR24291:SF187">
    <property type="entry name" value="CYTOCHROME P450 4AE1-RELATED"/>
    <property type="match status" value="1"/>
</dbReference>
<evidence type="ECO:0000256" key="3">
    <source>
        <dbReference type="ARBA" id="ARBA00022617"/>
    </source>
</evidence>
<keyword evidence="9" id="KW-0732">Signal</keyword>
<reference evidence="10" key="1">
    <citation type="submission" date="2022-03" db="EMBL/GenBank/DDBJ databases">
        <authorList>
            <person name="Martin H S."/>
        </authorList>
    </citation>
    <scope>NUCLEOTIDE SEQUENCE</scope>
</reference>
<dbReference type="InterPro" id="IPR002401">
    <property type="entry name" value="Cyt_P450_E_grp-I"/>
</dbReference>
<comment type="cofactor">
    <cofactor evidence="1">
        <name>heme</name>
        <dbReference type="ChEBI" id="CHEBI:30413"/>
    </cofactor>
</comment>
<keyword evidence="7 8" id="KW-0503">Monooxygenase</keyword>